<evidence type="ECO:0000313" key="4">
    <source>
        <dbReference type="EMBL" id="TAI48983.1"/>
    </source>
</evidence>
<accession>A0A4Q8QJQ3</accession>
<dbReference type="OrthoDB" id="1492374at2"/>
<evidence type="ECO:0000256" key="2">
    <source>
        <dbReference type="SAM" id="SignalP"/>
    </source>
</evidence>
<evidence type="ECO:0000256" key="1">
    <source>
        <dbReference type="ARBA" id="ARBA00022729"/>
    </source>
</evidence>
<sequence>MKKAAFFVLLLVLSSPMFGQGDFKASAHLGLPIGDASDFATFAIAVDLGYLLEISDEFSAGPAIGYSHSFGDDITSGGFTIEVDDVQFLPIGGEARYAFDSFFVGGGLGYAIGINDGNDGGFYYSPRFGYNVSDKVAIMAAYRGVAVDGGSWDLITAGVEINLN</sequence>
<dbReference type="EMBL" id="SGIU01000001">
    <property type="protein sequence ID" value="TAI48983.1"/>
    <property type="molecule type" value="Genomic_DNA"/>
</dbReference>
<dbReference type="InterPro" id="IPR011250">
    <property type="entry name" value="OMP/PagP_B-barrel"/>
</dbReference>
<dbReference type="AlphaFoldDB" id="A0A4Q8QJQ3"/>
<dbReference type="Pfam" id="PF13505">
    <property type="entry name" value="OMP_b-brl"/>
    <property type="match status" value="1"/>
</dbReference>
<keyword evidence="1 2" id="KW-0732">Signal</keyword>
<name>A0A4Q8QJQ3_9FLAO</name>
<proteinExistence type="predicted"/>
<gene>
    <name evidence="4" type="ORF">EW142_04080</name>
</gene>
<dbReference type="Proteomes" id="UP000291981">
    <property type="component" value="Unassembled WGS sequence"/>
</dbReference>
<dbReference type="RefSeq" id="WP_130610020.1">
    <property type="nucleotide sequence ID" value="NZ_SGIU01000001.1"/>
</dbReference>
<evidence type="ECO:0000259" key="3">
    <source>
        <dbReference type="Pfam" id="PF13505"/>
    </source>
</evidence>
<reference evidence="4 5" key="1">
    <citation type="submission" date="2019-02" db="EMBL/GenBank/DDBJ databases">
        <title>Draft genome sequence of Muricauda sp. 176CP4-71.</title>
        <authorList>
            <person name="Park J.-S."/>
        </authorList>
    </citation>
    <scope>NUCLEOTIDE SEQUENCE [LARGE SCALE GENOMIC DNA]</scope>
    <source>
        <strain evidence="4 5">176CP4-71</strain>
    </source>
</reference>
<dbReference type="SUPFAM" id="SSF56925">
    <property type="entry name" value="OMPA-like"/>
    <property type="match status" value="1"/>
</dbReference>
<dbReference type="InterPro" id="IPR027385">
    <property type="entry name" value="Beta-barrel_OMP"/>
</dbReference>
<feature type="chain" id="PRO_5020674858" description="Outer membrane protein beta-barrel domain-containing protein" evidence="2">
    <location>
        <begin position="20"/>
        <end position="164"/>
    </location>
</feature>
<feature type="domain" description="Outer membrane protein beta-barrel" evidence="3">
    <location>
        <begin position="7"/>
        <end position="158"/>
    </location>
</feature>
<comment type="caution">
    <text evidence="4">The sequence shown here is derived from an EMBL/GenBank/DDBJ whole genome shotgun (WGS) entry which is preliminary data.</text>
</comment>
<organism evidence="4 5">
    <name type="scientific">Flagellimonas allohymeniacidonis</name>
    <dbReference type="NCBI Taxonomy" id="2517819"/>
    <lineage>
        <taxon>Bacteria</taxon>
        <taxon>Pseudomonadati</taxon>
        <taxon>Bacteroidota</taxon>
        <taxon>Flavobacteriia</taxon>
        <taxon>Flavobacteriales</taxon>
        <taxon>Flavobacteriaceae</taxon>
        <taxon>Flagellimonas</taxon>
    </lineage>
</organism>
<evidence type="ECO:0000313" key="5">
    <source>
        <dbReference type="Proteomes" id="UP000291981"/>
    </source>
</evidence>
<keyword evidence="5" id="KW-1185">Reference proteome</keyword>
<protein>
    <recommendedName>
        <fullName evidence="3">Outer membrane protein beta-barrel domain-containing protein</fullName>
    </recommendedName>
</protein>
<feature type="signal peptide" evidence="2">
    <location>
        <begin position="1"/>
        <end position="19"/>
    </location>
</feature>